<dbReference type="InterPro" id="IPR036259">
    <property type="entry name" value="MFS_trans_sf"/>
</dbReference>
<sequence>MTLITFSACILSELSTNGEAVLVGGGCCTGSSIHRATAVYLEKNINGSSVKSRKGCFRLADPMTLNVFTLLVSSLSLAFVPLAVKDICTSHPKPIKCNCFPPPLGVLYILVILHTAVSGLAISLRSVIAVELISTHHLTAAFAYLLVFQGTGAMCGPPLL</sequence>
<keyword evidence="1" id="KW-1133">Transmembrane helix</keyword>
<feature type="transmembrane region" description="Helical" evidence="1">
    <location>
        <begin position="104"/>
        <end position="128"/>
    </location>
</feature>
<feature type="signal peptide" evidence="2">
    <location>
        <begin position="1"/>
        <end position="20"/>
    </location>
</feature>
<dbReference type="SUPFAM" id="SSF103473">
    <property type="entry name" value="MFS general substrate transporter"/>
    <property type="match status" value="1"/>
</dbReference>
<dbReference type="AlphaFoldDB" id="A0A3P7MUB7"/>
<keyword evidence="1" id="KW-0812">Transmembrane</keyword>
<dbReference type="EMBL" id="UYRU01075679">
    <property type="protein sequence ID" value="VDN26148.1"/>
    <property type="molecule type" value="Genomic_DNA"/>
</dbReference>
<gene>
    <name evidence="3" type="ORF">DILT_LOCUS14748</name>
</gene>
<protein>
    <recommendedName>
        <fullName evidence="5">Sugar phosphate transporter domain-containing protein</fullName>
    </recommendedName>
</protein>
<accession>A0A3P7MUB7</accession>
<evidence type="ECO:0000313" key="4">
    <source>
        <dbReference type="Proteomes" id="UP000281553"/>
    </source>
</evidence>
<organism evidence="3 4">
    <name type="scientific">Dibothriocephalus latus</name>
    <name type="common">Fish tapeworm</name>
    <name type="synonym">Diphyllobothrium latum</name>
    <dbReference type="NCBI Taxonomy" id="60516"/>
    <lineage>
        <taxon>Eukaryota</taxon>
        <taxon>Metazoa</taxon>
        <taxon>Spiralia</taxon>
        <taxon>Lophotrochozoa</taxon>
        <taxon>Platyhelminthes</taxon>
        <taxon>Cestoda</taxon>
        <taxon>Eucestoda</taxon>
        <taxon>Diphyllobothriidea</taxon>
        <taxon>Diphyllobothriidae</taxon>
        <taxon>Dibothriocephalus</taxon>
    </lineage>
</organism>
<keyword evidence="2" id="KW-0732">Signal</keyword>
<feature type="chain" id="PRO_5017968546" description="Sugar phosphate transporter domain-containing protein" evidence="2">
    <location>
        <begin position="21"/>
        <end position="160"/>
    </location>
</feature>
<reference evidence="3 4" key="1">
    <citation type="submission" date="2018-11" db="EMBL/GenBank/DDBJ databases">
        <authorList>
            <consortium name="Pathogen Informatics"/>
        </authorList>
    </citation>
    <scope>NUCLEOTIDE SEQUENCE [LARGE SCALE GENOMIC DNA]</scope>
</reference>
<name>A0A3P7MUB7_DIBLA</name>
<proteinExistence type="predicted"/>
<evidence type="ECO:0000256" key="1">
    <source>
        <dbReference type="SAM" id="Phobius"/>
    </source>
</evidence>
<keyword evidence="4" id="KW-1185">Reference proteome</keyword>
<evidence type="ECO:0000256" key="2">
    <source>
        <dbReference type="SAM" id="SignalP"/>
    </source>
</evidence>
<keyword evidence="1" id="KW-0472">Membrane</keyword>
<feature type="non-terminal residue" evidence="3">
    <location>
        <position position="160"/>
    </location>
</feature>
<dbReference type="OrthoDB" id="6499973at2759"/>
<dbReference type="Proteomes" id="UP000281553">
    <property type="component" value="Unassembled WGS sequence"/>
</dbReference>
<evidence type="ECO:0000313" key="3">
    <source>
        <dbReference type="EMBL" id="VDN26148.1"/>
    </source>
</evidence>
<evidence type="ECO:0008006" key="5">
    <source>
        <dbReference type="Google" id="ProtNLM"/>
    </source>
</evidence>
<feature type="transmembrane region" description="Helical" evidence="1">
    <location>
        <begin position="63"/>
        <end position="84"/>
    </location>
</feature>